<reference evidence="4" key="1">
    <citation type="journal article" date="2019" name="Int. J. Syst. Evol. Microbiol.">
        <title>The Global Catalogue of Microorganisms (GCM) 10K type strain sequencing project: providing services to taxonomists for standard genome sequencing and annotation.</title>
        <authorList>
            <consortium name="The Broad Institute Genomics Platform"/>
            <consortium name="The Broad Institute Genome Sequencing Center for Infectious Disease"/>
            <person name="Wu L."/>
            <person name="Ma J."/>
        </authorList>
    </citation>
    <scope>NUCLEOTIDE SEQUENCE [LARGE SCALE GENOMIC DNA]</scope>
    <source>
        <strain evidence="4">JCM 15421</strain>
    </source>
</reference>
<dbReference type="Proteomes" id="UP001501523">
    <property type="component" value="Unassembled WGS sequence"/>
</dbReference>
<dbReference type="Pfam" id="PF10605">
    <property type="entry name" value="3HBOH"/>
    <property type="match status" value="1"/>
</dbReference>
<dbReference type="GO" id="GO:0016787">
    <property type="term" value="F:hydrolase activity"/>
    <property type="evidence" value="ECO:0007669"/>
    <property type="project" value="UniProtKB-KW"/>
</dbReference>
<dbReference type="EMBL" id="BAAAEU010000006">
    <property type="protein sequence ID" value="GAA0711625.1"/>
    <property type="molecule type" value="Genomic_DNA"/>
</dbReference>
<sequence>MRRLALLLFALVLLAACAPRPSPPEGSMIDNILVGDVRETAYRGHDDLLSAGLGLAGLRAKAPAFADTIAPTPAELRRRAIHTNWTGIADFGPLGGYGSLYGAVPDVPGREFSAFARVSGAKSPHRVLVQVPDAFDARARCLVVAASSGSRGVYGAIALAGAWGLPRGCAVAYTDKGTGTGYYDLDSQTGVALDGTRAARGSAPLEFAPDAVDSAHGTAIKHAHSGDNPEADWGRHVLQAAQFGLAMLDRAYPQQAPFTHANTRVIVTGVSNGAGAALQAAGLDQAHLIAGVVALAPNVHVEGRGRALYDYASEAALLLPCALADPRFDRVPFARVHGAAPSAGLARCARLHEAGLLEGTDAAAQAHSALDRLRAGGWEDTALATAASSTTFDLWRAVAATYASSYLRAAPDAMPCGFRFGAIDAHGAPIAADAATRAAWWSDASGIPPGAGVALLGGTDASADPAGAAIDCLRALWSGDTADARTLRASVAATAAKLPRADLPIIVAHGEDDGLLPIAFSSRPYVASLEAAGRRPVFWRVPHAQHFDAFLALPAFGDRYVPLLPYGYAALDKMWAHLAEGAPLPPSRRFTTQPRGAGVLEKAALALDAR</sequence>
<proteinExistence type="predicted"/>
<dbReference type="InterPro" id="IPR029058">
    <property type="entry name" value="AB_hydrolase_fold"/>
</dbReference>
<keyword evidence="1 3" id="KW-0378">Hydrolase</keyword>
<dbReference type="RefSeq" id="WP_343788535.1">
    <property type="nucleotide sequence ID" value="NZ_BAAAEU010000006.1"/>
</dbReference>
<dbReference type="SUPFAM" id="SSF53474">
    <property type="entry name" value="alpha/beta-Hydrolases"/>
    <property type="match status" value="1"/>
</dbReference>
<evidence type="ECO:0000313" key="3">
    <source>
        <dbReference type="EMBL" id="GAA0711625.1"/>
    </source>
</evidence>
<keyword evidence="4" id="KW-1185">Reference proteome</keyword>
<comment type="caution">
    <text evidence="3">The sequence shown here is derived from an EMBL/GenBank/DDBJ whole genome shotgun (WGS) entry which is preliminary data.</text>
</comment>
<dbReference type="InterPro" id="IPR016582">
    <property type="entry name" value="OHBut_olig_hydro_put"/>
</dbReference>
<feature type="signal peptide" evidence="2">
    <location>
        <begin position="1"/>
        <end position="18"/>
    </location>
</feature>
<keyword evidence="2" id="KW-0732">Signal</keyword>
<evidence type="ECO:0000256" key="2">
    <source>
        <dbReference type="SAM" id="SignalP"/>
    </source>
</evidence>
<dbReference type="PROSITE" id="PS51257">
    <property type="entry name" value="PROKAR_LIPOPROTEIN"/>
    <property type="match status" value="1"/>
</dbReference>
<organism evidence="3 4">
    <name type="scientific">Dokdonella soli</name>
    <dbReference type="NCBI Taxonomy" id="529810"/>
    <lineage>
        <taxon>Bacteria</taxon>
        <taxon>Pseudomonadati</taxon>
        <taxon>Pseudomonadota</taxon>
        <taxon>Gammaproteobacteria</taxon>
        <taxon>Lysobacterales</taxon>
        <taxon>Rhodanobacteraceae</taxon>
        <taxon>Dokdonella</taxon>
    </lineage>
</organism>
<accession>A0ABP3TL96</accession>
<gene>
    <name evidence="3" type="ORF">GCM10009105_13630</name>
</gene>
<evidence type="ECO:0000313" key="4">
    <source>
        <dbReference type="Proteomes" id="UP001501523"/>
    </source>
</evidence>
<name>A0ABP3TL96_9GAMM</name>
<dbReference type="Gene3D" id="3.40.50.1820">
    <property type="entry name" value="alpha/beta hydrolase"/>
    <property type="match status" value="1"/>
</dbReference>
<feature type="chain" id="PRO_5046886797" evidence="2">
    <location>
        <begin position="19"/>
        <end position="610"/>
    </location>
</feature>
<evidence type="ECO:0000256" key="1">
    <source>
        <dbReference type="ARBA" id="ARBA00022801"/>
    </source>
</evidence>
<protein>
    <submittedName>
        <fullName evidence="3">D-(-)-3-hydroxybutyrate oligomer hydrolase</fullName>
    </submittedName>
</protein>